<dbReference type="Proteomes" id="UP000443353">
    <property type="component" value="Unassembled WGS sequence"/>
</dbReference>
<feature type="domain" description="TauD/TfdA-like" evidence="4">
    <location>
        <begin position="77"/>
        <end position="320"/>
    </location>
</feature>
<keyword evidence="3" id="KW-0045">Antibiotic biosynthesis</keyword>
<dbReference type="EMBL" id="WSES01000008">
    <property type="protein sequence ID" value="MVW63145.1"/>
    <property type="molecule type" value="Genomic_DNA"/>
</dbReference>
<keyword evidence="6" id="KW-1185">Reference proteome</keyword>
<evidence type="ECO:0000256" key="1">
    <source>
        <dbReference type="ARBA" id="ARBA00001954"/>
    </source>
</evidence>
<dbReference type="Pfam" id="PF02668">
    <property type="entry name" value="TauD"/>
    <property type="match status" value="1"/>
</dbReference>
<evidence type="ECO:0000313" key="6">
    <source>
        <dbReference type="Proteomes" id="UP000443353"/>
    </source>
</evidence>
<proteinExistence type="predicted"/>
<protein>
    <recommendedName>
        <fullName evidence="4">TauD/TfdA-like domain-containing protein</fullName>
    </recommendedName>
</protein>
<dbReference type="InterPro" id="IPR042098">
    <property type="entry name" value="TauD-like_sf"/>
</dbReference>
<keyword evidence="2" id="KW-0560">Oxidoreductase</keyword>
<accession>A0A7X3G490</accession>
<comment type="cofactor">
    <cofactor evidence="1">
        <name>Fe(2+)</name>
        <dbReference type="ChEBI" id="CHEBI:29033"/>
    </cofactor>
</comment>
<dbReference type="AlphaFoldDB" id="A0A7X3G490"/>
<evidence type="ECO:0000256" key="3">
    <source>
        <dbReference type="ARBA" id="ARBA00023194"/>
    </source>
</evidence>
<dbReference type="PANTHER" id="PTHR10696">
    <property type="entry name" value="GAMMA-BUTYROBETAINE HYDROXYLASE-RELATED"/>
    <property type="match status" value="1"/>
</dbReference>
<dbReference type="GO" id="GO:0017000">
    <property type="term" value="P:antibiotic biosynthetic process"/>
    <property type="evidence" value="ECO:0007669"/>
    <property type="project" value="UniProtKB-KW"/>
</dbReference>
<evidence type="ECO:0000256" key="2">
    <source>
        <dbReference type="ARBA" id="ARBA00023002"/>
    </source>
</evidence>
<reference evidence="5 6" key="1">
    <citation type="submission" date="2019-12" db="EMBL/GenBank/DDBJ databases">
        <authorList>
            <person name="Li C."/>
            <person name="Zhao J."/>
        </authorList>
    </citation>
    <scope>NUCLEOTIDE SEQUENCE [LARGE SCALE GENOMIC DNA]</scope>
    <source>
        <strain evidence="5 6">NEAU-DD11</strain>
    </source>
</reference>
<comment type="caution">
    <text evidence="5">The sequence shown here is derived from an EMBL/GenBank/DDBJ whole genome shotgun (WGS) entry which is preliminary data.</text>
</comment>
<dbReference type="InterPro" id="IPR003819">
    <property type="entry name" value="TauD/TfdA-like"/>
</dbReference>
<dbReference type="Gene3D" id="3.60.130.10">
    <property type="entry name" value="Clavaminate synthase-like"/>
    <property type="match status" value="1"/>
</dbReference>
<sequence length="339" mass="37615">MLTSISRIGKIVFANAAIDWNTDLDSILEILLKHFDSFNGNGFYAHPNEVQLRTELGRVPVLAHFTEGLLGLRTHGAVIHNLGLAGLPEERRNAALYALTLMLGYPTSTDQRTGRVAWDVRARPATEGGSRFTTFSERVGNADMHTDSSFYPMPEEQFVLYVVHAARCDGGKSLLVDGDDIYDALQRTDEGRAAFDLLCTTPVPFRVPAVYAAGEETVEVHVAPVFGPVTRAASRYSVKPAPRFAMRWRYDSILKGLDARPDLATPALCDALALMNEVVEKGAVRFEEQLPDDTLMLVDNHHMLHGRTTYTDERRHLIRIRISDVPNAERIGPSGMARD</sequence>
<evidence type="ECO:0000259" key="4">
    <source>
        <dbReference type="Pfam" id="PF02668"/>
    </source>
</evidence>
<dbReference type="GO" id="GO:0016706">
    <property type="term" value="F:2-oxoglutarate-dependent dioxygenase activity"/>
    <property type="evidence" value="ECO:0007669"/>
    <property type="project" value="UniProtKB-ARBA"/>
</dbReference>
<organism evidence="5 6">
    <name type="scientific">Massilia cellulosiltytica</name>
    <dbReference type="NCBI Taxonomy" id="2683234"/>
    <lineage>
        <taxon>Bacteria</taxon>
        <taxon>Pseudomonadati</taxon>
        <taxon>Pseudomonadota</taxon>
        <taxon>Betaproteobacteria</taxon>
        <taxon>Burkholderiales</taxon>
        <taxon>Oxalobacteraceae</taxon>
        <taxon>Telluria group</taxon>
        <taxon>Massilia</taxon>
    </lineage>
</organism>
<dbReference type="InterPro" id="IPR050411">
    <property type="entry name" value="AlphaKG_dependent_hydroxylases"/>
</dbReference>
<name>A0A7X3G490_9BURK</name>
<dbReference type="PANTHER" id="PTHR10696:SF56">
    <property type="entry name" value="TAUD_TFDA-LIKE DOMAIN-CONTAINING PROTEIN"/>
    <property type="match status" value="1"/>
</dbReference>
<evidence type="ECO:0000313" key="5">
    <source>
        <dbReference type="EMBL" id="MVW63145.1"/>
    </source>
</evidence>
<gene>
    <name evidence="5" type="ORF">GPY61_24805</name>
</gene>
<dbReference type="SUPFAM" id="SSF51197">
    <property type="entry name" value="Clavaminate synthase-like"/>
    <property type="match status" value="1"/>
</dbReference>